<name>A0A7S0G4I0_9RHOD</name>
<organism evidence="1">
    <name type="scientific">Rhodosorus marinus</name>
    <dbReference type="NCBI Taxonomy" id="101924"/>
    <lineage>
        <taxon>Eukaryota</taxon>
        <taxon>Rhodophyta</taxon>
        <taxon>Stylonematophyceae</taxon>
        <taxon>Stylonematales</taxon>
        <taxon>Stylonemataceae</taxon>
        <taxon>Rhodosorus</taxon>
    </lineage>
</organism>
<gene>
    <name evidence="1" type="ORF">RMAR0315_LOCUS7881</name>
</gene>
<evidence type="ECO:0000313" key="1">
    <source>
        <dbReference type="EMBL" id="CAD8397891.1"/>
    </source>
</evidence>
<evidence type="ECO:0008006" key="2">
    <source>
        <dbReference type="Google" id="ProtNLM"/>
    </source>
</evidence>
<reference evidence="1" key="1">
    <citation type="submission" date="2021-01" db="EMBL/GenBank/DDBJ databases">
        <authorList>
            <person name="Corre E."/>
            <person name="Pelletier E."/>
            <person name="Niang G."/>
            <person name="Scheremetjew M."/>
            <person name="Finn R."/>
            <person name="Kale V."/>
            <person name="Holt S."/>
            <person name="Cochrane G."/>
            <person name="Meng A."/>
            <person name="Brown T."/>
            <person name="Cohen L."/>
        </authorList>
    </citation>
    <scope>NUCLEOTIDE SEQUENCE</scope>
    <source>
        <strain evidence="1">UTEX LB 2760</strain>
    </source>
</reference>
<dbReference type="EMBL" id="HBEK01014498">
    <property type="protein sequence ID" value="CAD8397891.1"/>
    <property type="molecule type" value="Transcribed_RNA"/>
</dbReference>
<accession>A0A7S0G4I0</accession>
<proteinExistence type="predicted"/>
<sequence length="147" mass="17729">MEKVQVRFRWDGRFPLLRSTWRRMPQDFPERVRTKGDPLYWTTAGALTVFNEVSMRYLHQTAEDLWEHLQAQLFNNAHVERQGELFERCRGNDKRETIEVFAERLRLLSQTLPESVSQEALTYRFIQGLPSDFHPMDPLQWFPQFRE</sequence>
<protein>
    <recommendedName>
        <fullName evidence="2">Retrotransposon gag domain-containing protein</fullName>
    </recommendedName>
</protein>
<dbReference type="AlphaFoldDB" id="A0A7S0G4I0"/>